<dbReference type="Proteomes" id="UP001597375">
    <property type="component" value="Unassembled WGS sequence"/>
</dbReference>
<dbReference type="EMBL" id="JBHUIT010000002">
    <property type="protein sequence ID" value="MFD2255903.1"/>
    <property type="molecule type" value="Genomic_DNA"/>
</dbReference>
<feature type="region of interest" description="Disordered" evidence="1">
    <location>
        <begin position="937"/>
        <end position="968"/>
    </location>
</feature>
<proteinExistence type="predicted"/>
<sequence>MPAIDSDGDGIHDNEEIGRGADPYKADSDEDGLLDSLDGWPRHKEFKILIQPEKYVILDLSSSLPLLNGSWENELFIDDRGGIMRAAKKVDTTEIDGNKYRQTSSFDTKYWFSGEVIEPAAFNRSLETSIGYNYHTGGRGSSYKVNLSRGGAIDYYGGSTVSHGGEDEESAETLNQELAKFDHSFNTIAGSAGGDRSSRAAMFAAALSGYEDKFEHYFSFDAYQGFFEYSEIVKGEGSIGSTYNTDHRWVQGLNCAVFRSQINFESGPQEDSGRISDIGRNGTILINHASGFDLVLNGSNQRWIPDDSASRILSLGDKDILAGHQNTFSVDGGVTFKAFGIWDRNNKVEIPVPLGEISDDFVQLANGGTHVFINDQMLSLGNLTNQLGINAEFTDLKGLDINSDGAIVGTAVKNGQKRVTLLLPVEVKQRIPDIADDGGETTYEYKTISAVPWDQPAPGVEITEKEISGDQLTLTAEIYDALTDVTEGDAALTPKLWINSREEEPAAGDVNGVYRLQGYSYQLFPGRNEVTVTVENALGVTAHHMVIVEGDNQQGYQIVEEPPKVPEHPTYPVVYEISSGSLIEDDDTLTFELTGKSVEMEREEIRGEIDESIFRTQPFLSVNEPEMAEPEKVNALPSDKPVFLAELAEDLRIELELSGSDPVEWTAPQSGLELTSPEAVEILETGERNLALQVEARGLGGSPDIEATLETYRGGAAEQDVSGSFQSAYQAAYGALADDAKDAVVSFTVNGITAKDGFNGLSFEFEGSQSPTFSESYHSFRYHSPTERGVRVYSADQREEVVRDGVVGRPQDSYYSVDPAADLLALSKDLEKSGCQVVGMMDVNDFFDDEPLKRSFLVRGPPGRVFPAFDRLYEEQGRETRSQTFTPNGAHGAGFSQEIGRIRGDAALTDSAKDALNLQIAQSFQLLNGFESYVPKTSEPYVDPGDGSSQPNSWTLRGSSLPDDAASNPTAWSVTNTLSDPAKASSLAGIIRLDSTGENTAYYAQTAANAPWDLNGTRVVSLSFQIEQHDAANGSQGAFELAFGDGAKSWTCQIKPDQLRIGSIAYNLPAATFPNGLEANRFYTLKALVVDGGNQASFSIEGTDIATVAGQNGGLNGIAFGDPGANIAGKVQVDFLAFDNVELAYTYGIFGADDYVDSDEIDRIGNILLYLRSKGQPFRTSRVARWVKLLDPMVYEWLLEKYTGERWDGATQELHVFTNKDVDDADLVDVDTEKKTSGFFIIKTTKVTTVLNVDKEQSNFGFWNDEVNNDIQLAGILMAWVYQQHEFKVWLAEVKDPVWGQVDALVMERKHLVENINKWAKIAEDVIVVGGEIAVSVANEGADWALTIKDLSQGEYMAAVGFIPFVPGSAGKAIKVFDKGGGDEAIEAIYQLSSKLDDFPGGSVKYWDEGFQDHRRLDFEKLMGNHEDGEAVSRLRQLAENDDVPNSSWKGHRLLSTFSGSTVTVFRTSEPIKAYRCYSSDPVISPFGPSGGFLMYEKPISRSQVEIDYALGNAKDGLFLKKTDGSSAYDRFVEIEIPEGSYVYLGYAADQGGRFKGGGTQIWIDDEVRDSIDWGVVEKNLPQH</sequence>
<evidence type="ECO:0000313" key="3">
    <source>
        <dbReference type="Proteomes" id="UP001597375"/>
    </source>
</evidence>
<gene>
    <name evidence="2" type="ORF">ACFSSA_04365</name>
</gene>
<keyword evidence="3" id="KW-1185">Reference proteome</keyword>
<evidence type="ECO:0000256" key="1">
    <source>
        <dbReference type="SAM" id="MobiDB-lite"/>
    </source>
</evidence>
<protein>
    <submittedName>
        <fullName evidence="2">Uncharacterized protein</fullName>
    </submittedName>
</protein>
<dbReference type="RefSeq" id="WP_386818664.1">
    <property type="nucleotide sequence ID" value="NZ_JBHUIT010000002.1"/>
</dbReference>
<reference evidence="3" key="1">
    <citation type="journal article" date="2019" name="Int. J. Syst. Evol. Microbiol.">
        <title>The Global Catalogue of Microorganisms (GCM) 10K type strain sequencing project: providing services to taxonomists for standard genome sequencing and annotation.</title>
        <authorList>
            <consortium name="The Broad Institute Genomics Platform"/>
            <consortium name="The Broad Institute Genome Sequencing Center for Infectious Disease"/>
            <person name="Wu L."/>
            <person name="Ma J."/>
        </authorList>
    </citation>
    <scope>NUCLEOTIDE SEQUENCE [LARGE SCALE GENOMIC DNA]</scope>
    <source>
        <strain evidence="3">CGMCC 4.7106</strain>
    </source>
</reference>
<organism evidence="2 3">
    <name type="scientific">Luteolibacter algae</name>
    <dbReference type="NCBI Taxonomy" id="454151"/>
    <lineage>
        <taxon>Bacteria</taxon>
        <taxon>Pseudomonadati</taxon>
        <taxon>Verrucomicrobiota</taxon>
        <taxon>Verrucomicrobiia</taxon>
        <taxon>Verrucomicrobiales</taxon>
        <taxon>Verrucomicrobiaceae</taxon>
        <taxon>Luteolibacter</taxon>
    </lineage>
</organism>
<name>A0ABW5D6C4_9BACT</name>
<evidence type="ECO:0000313" key="2">
    <source>
        <dbReference type="EMBL" id="MFD2255903.1"/>
    </source>
</evidence>
<feature type="region of interest" description="Disordered" evidence="1">
    <location>
        <begin position="1"/>
        <end position="27"/>
    </location>
</feature>
<comment type="caution">
    <text evidence="2">The sequence shown here is derived from an EMBL/GenBank/DDBJ whole genome shotgun (WGS) entry which is preliminary data.</text>
</comment>
<feature type="compositionally biased region" description="Polar residues" evidence="1">
    <location>
        <begin position="947"/>
        <end position="958"/>
    </location>
</feature>
<accession>A0ABW5D6C4</accession>
<feature type="compositionally biased region" description="Basic and acidic residues" evidence="1">
    <location>
        <begin position="9"/>
        <end position="27"/>
    </location>
</feature>